<dbReference type="AlphaFoldDB" id="A0A9D1NCL3"/>
<dbReference type="Pfam" id="PF01765">
    <property type="entry name" value="RRF"/>
    <property type="match status" value="1"/>
</dbReference>
<comment type="similarity">
    <text evidence="2 5">Belongs to the RRF family.</text>
</comment>
<feature type="domain" description="Ribosome recycling factor" evidence="6">
    <location>
        <begin position="22"/>
        <end position="184"/>
    </location>
</feature>
<evidence type="ECO:0000256" key="3">
    <source>
        <dbReference type="ARBA" id="ARBA00022490"/>
    </source>
</evidence>
<keyword evidence="4 5" id="KW-0648">Protein biosynthesis</keyword>
<dbReference type="InterPro" id="IPR023584">
    <property type="entry name" value="Ribosome_recyc_fac_dom"/>
</dbReference>
<dbReference type="GO" id="GO:0006415">
    <property type="term" value="P:translational termination"/>
    <property type="evidence" value="ECO:0007669"/>
    <property type="project" value="UniProtKB-UniRule"/>
</dbReference>
<accession>A0A9D1NCL3</accession>
<comment type="subcellular location">
    <subcellularLocation>
        <location evidence="1 5">Cytoplasm</location>
    </subcellularLocation>
</comment>
<name>A0A9D1NCL3_9FIRM</name>
<dbReference type="Gene3D" id="3.30.1360.40">
    <property type="match status" value="1"/>
</dbReference>
<dbReference type="FunFam" id="1.10.132.20:FF:000001">
    <property type="entry name" value="Ribosome-recycling factor"/>
    <property type="match status" value="1"/>
</dbReference>
<gene>
    <name evidence="5 7" type="primary">frr</name>
    <name evidence="7" type="ORF">IAB14_03120</name>
</gene>
<evidence type="ECO:0000256" key="1">
    <source>
        <dbReference type="ARBA" id="ARBA00004496"/>
    </source>
</evidence>
<sequence>MEVELAIGDLSERGGKTVQSYKAELLAMRAGRANPHILDKVTVDYYGTQTPINQMANITVPEARMLMISVWDVSAIKLVEKAIIAANLGIFPTNDGKCLRMVFPELTEERRRSLAKEVKSMSEKAKVAVRNIRRDTINDLRALKKDSVITEDGLALYEKDVEKIVNGLIADIDKLTSDKEAEIMSV</sequence>
<dbReference type="EMBL" id="DVOH01000022">
    <property type="protein sequence ID" value="HIV00091.1"/>
    <property type="molecule type" value="Genomic_DNA"/>
</dbReference>
<dbReference type="FunFam" id="3.30.1360.40:FF:000001">
    <property type="entry name" value="Ribosome-recycling factor"/>
    <property type="match status" value="1"/>
</dbReference>
<dbReference type="CDD" id="cd00520">
    <property type="entry name" value="RRF"/>
    <property type="match status" value="1"/>
</dbReference>
<dbReference type="PANTHER" id="PTHR20982">
    <property type="entry name" value="RIBOSOME RECYCLING FACTOR"/>
    <property type="match status" value="1"/>
</dbReference>
<dbReference type="Proteomes" id="UP000886891">
    <property type="component" value="Unassembled WGS sequence"/>
</dbReference>
<dbReference type="Gene3D" id="1.10.132.20">
    <property type="entry name" value="Ribosome-recycling factor"/>
    <property type="match status" value="1"/>
</dbReference>
<evidence type="ECO:0000259" key="6">
    <source>
        <dbReference type="Pfam" id="PF01765"/>
    </source>
</evidence>
<dbReference type="InterPro" id="IPR002661">
    <property type="entry name" value="Ribosome_recyc_fac"/>
</dbReference>
<protein>
    <recommendedName>
        <fullName evidence="5">Ribosome-recycling factor</fullName>
        <shortName evidence="5">RRF</shortName>
    </recommendedName>
    <alternativeName>
        <fullName evidence="5">Ribosome-releasing factor</fullName>
    </alternativeName>
</protein>
<dbReference type="NCBIfam" id="TIGR00496">
    <property type="entry name" value="frr"/>
    <property type="match status" value="1"/>
</dbReference>
<evidence type="ECO:0000313" key="8">
    <source>
        <dbReference type="Proteomes" id="UP000886891"/>
    </source>
</evidence>
<evidence type="ECO:0000313" key="7">
    <source>
        <dbReference type="EMBL" id="HIV00091.1"/>
    </source>
</evidence>
<reference evidence="7" key="2">
    <citation type="journal article" date="2021" name="PeerJ">
        <title>Extensive microbial diversity within the chicken gut microbiome revealed by metagenomics and culture.</title>
        <authorList>
            <person name="Gilroy R."/>
            <person name="Ravi A."/>
            <person name="Getino M."/>
            <person name="Pursley I."/>
            <person name="Horton D.L."/>
            <person name="Alikhan N.F."/>
            <person name="Baker D."/>
            <person name="Gharbi K."/>
            <person name="Hall N."/>
            <person name="Watson M."/>
            <person name="Adriaenssens E.M."/>
            <person name="Foster-Nyarko E."/>
            <person name="Jarju S."/>
            <person name="Secka A."/>
            <person name="Antonio M."/>
            <person name="Oren A."/>
            <person name="Chaudhuri R.R."/>
            <person name="La Ragione R."/>
            <person name="Hildebrand F."/>
            <person name="Pallen M.J."/>
        </authorList>
    </citation>
    <scope>NUCLEOTIDE SEQUENCE</scope>
    <source>
        <strain evidence="7">23406</strain>
    </source>
</reference>
<evidence type="ECO:0000256" key="4">
    <source>
        <dbReference type="ARBA" id="ARBA00022917"/>
    </source>
</evidence>
<dbReference type="PANTHER" id="PTHR20982:SF3">
    <property type="entry name" value="MITOCHONDRIAL RIBOSOME RECYCLING FACTOR PSEUDO 1"/>
    <property type="match status" value="1"/>
</dbReference>
<dbReference type="GO" id="GO:0005737">
    <property type="term" value="C:cytoplasm"/>
    <property type="evidence" value="ECO:0007669"/>
    <property type="project" value="UniProtKB-SubCell"/>
</dbReference>
<comment type="function">
    <text evidence="5">Responsible for the release of ribosomes from messenger RNA at the termination of protein biosynthesis. May increase the efficiency of translation by recycling ribosomes from one round of translation to another.</text>
</comment>
<organism evidence="7 8">
    <name type="scientific">Candidatus Stercoripulliclostridium merdipullorum</name>
    <dbReference type="NCBI Taxonomy" id="2840952"/>
    <lineage>
        <taxon>Bacteria</taxon>
        <taxon>Bacillati</taxon>
        <taxon>Bacillota</taxon>
        <taxon>Clostridia</taxon>
        <taxon>Eubacteriales</taxon>
        <taxon>Candidatus Stercoripulliclostridium</taxon>
    </lineage>
</organism>
<proteinExistence type="inferred from homology"/>
<evidence type="ECO:0000256" key="5">
    <source>
        <dbReference type="HAMAP-Rule" id="MF_00040"/>
    </source>
</evidence>
<dbReference type="GO" id="GO:0043023">
    <property type="term" value="F:ribosomal large subunit binding"/>
    <property type="evidence" value="ECO:0007669"/>
    <property type="project" value="TreeGrafter"/>
</dbReference>
<dbReference type="InterPro" id="IPR036191">
    <property type="entry name" value="RRF_sf"/>
</dbReference>
<evidence type="ECO:0000256" key="2">
    <source>
        <dbReference type="ARBA" id="ARBA00005912"/>
    </source>
</evidence>
<dbReference type="HAMAP" id="MF_00040">
    <property type="entry name" value="RRF"/>
    <property type="match status" value="1"/>
</dbReference>
<comment type="caution">
    <text evidence="7">The sequence shown here is derived from an EMBL/GenBank/DDBJ whole genome shotgun (WGS) entry which is preliminary data.</text>
</comment>
<dbReference type="SUPFAM" id="SSF55194">
    <property type="entry name" value="Ribosome recycling factor, RRF"/>
    <property type="match status" value="1"/>
</dbReference>
<reference evidence="7" key="1">
    <citation type="submission" date="2020-10" db="EMBL/GenBank/DDBJ databases">
        <authorList>
            <person name="Gilroy R."/>
        </authorList>
    </citation>
    <scope>NUCLEOTIDE SEQUENCE</scope>
    <source>
        <strain evidence="7">23406</strain>
    </source>
</reference>
<keyword evidence="3 5" id="KW-0963">Cytoplasm</keyword>